<dbReference type="EMBL" id="HBUF01436404">
    <property type="protein sequence ID" value="CAG6742514.1"/>
    <property type="molecule type" value="Transcribed_RNA"/>
</dbReference>
<dbReference type="InterPro" id="IPR011598">
    <property type="entry name" value="bHLH_dom"/>
</dbReference>
<dbReference type="GO" id="GO:0046983">
    <property type="term" value="F:protein dimerization activity"/>
    <property type="evidence" value="ECO:0007669"/>
    <property type="project" value="InterPro"/>
</dbReference>
<dbReference type="GO" id="GO:0000977">
    <property type="term" value="F:RNA polymerase II transcription regulatory region sequence-specific DNA binding"/>
    <property type="evidence" value="ECO:0007669"/>
    <property type="project" value="TreeGrafter"/>
</dbReference>
<protein>
    <submittedName>
        <fullName evidence="7">Protein Fer3</fullName>
    </submittedName>
</protein>
<dbReference type="Gene3D" id="4.10.280.10">
    <property type="entry name" value="Helix-loop-helix DNA-binding domain"/>
    <property type="match status" value="1"/>
</dbReference>
<dbReference type="InterPro" id="IPR036638">
    <property type="entry name" value="HLH_DNA-bd_sf"/>
</dbReference>
<dbReference type="PANTHER" id="PTHR23349:SF63">
    <property type="entry name" value="FER3-LIKE PROTEIN"/>
    <property type="match status" value="1"/>
</dbReference>
<keyword evidence="2" id="KW-0238">DNA-binding</keyword>
<evidence type="ECO:0000256" key="4">
    <source>
        <dbReference type="ARBA" id="ARBA00023242"/>
    </source>
</evidence>
<dbReference type="CDD" id="cd11415">
    <property type="entry name" value="bHLH_TS_FERD3L_NATO3"/>
    <property type="match status" value="1"/>
</dbReference>
<dbReference type="InterPro" id="IPR050283">
    <property type="entry name" value="E-box_TF_Regulators"/>
</dbReference>
<evidence type="ECO:0000256" key="3">
    <source>
        <dbReference type="ARBA" id="ARBA00023163"/>
    </source>
</evidence>
<dbReference type="EMBL" id="HBUF01107956">
    <property type="protein sequence ID" value="CAG6639588.1"/>
    <property type="molecule type" value="Transcribed_RNA"/>
</dbReference>
<reference evidence="7" key="1">
    <citation type="submission" date="2021-05" db="EMBL/GenBank/DDBJ databases">
        <authorList>
            <person name="Alioto T."/>
            <person name="Alioto T."/>
            <person name="Gomez Garrido J."/>
        </authorList>
    </citation>
    <scope>NUCLEOTIDE SEQUENCE</scope>
</reference>
<dbReference type="FunFam" id="4.10.280.10:FF:000035">
    <property type="entry name" value="Pancreas-specific transcription factor 1a"/>
    <property type="match status" value="1"/>
</dbReference>
<evidence type="ECO:0000256" key="5">
    <source>
        <dbReference type="SAM" id="MobiDB-lite"/>
    </source>
</evidence>
<dbReference type="PROSITE" id="PS50888">
    <property type="entry name" value="BHLH"/>
    <property type="match status" value="1"/>
</dbReference>
<feature type="compositionally biased region" description="Low complexity" evidence="5">
    <location>
        <begin position="26"/>
        <end position="37"/>
    </location>
</feature>
<feature type="region of interest" description="Disordered" evidence="5">
    <location>
        <begin position="85"/>
        <end position="113"/>
    </location>
</feature>
<dbReference type="EMBL" id="HBUF01436403">
    <property type="protein sequence ID" value="CAG6742513.1"/>
    <property type="molecule type" value="Transcribed_RNA"/>
</dbReference>
<evidence type="ECO:0000259" key="6">
    <source>
        <dbReference type="PROSITE" id="PS50888"/>
    </source>
</evidence>
<proteinExistence type="predicted"/>
<evidence type="ECO:0000313" key="7">
    <source>
        <dbReference type="EMBL" id="CAG6742515.1"/>
    </source>
</evidence>
<feature type="domain" description="BHLH" evidence="6">
    <location>
        <begin position="117"/>
        <end position="169"/>
    </location>
</feature>
<dbReference type="GO" id="GO:0032502">
    <property type="term" value="P:developmental process"/>
    <property type="evidence" value="ECO:0007669"/>
    <property type="project" value="TreeGrafter"/>
</dbReference>
<dbReference type="Pfam" id="PF00010">
    <property type="entry name" value="HLH"/>
    <property type="match status" value="1"/>
</dbReference>
<dbReference type="SMART" id="SM00353">
    <property type="entry name" value="HLH"/>
    <property type="match status" value="1"/>
</dbReference>
<organism evidence="7">
    <name type="scientific">Cacopsylla melanoneura</name>
    <dbReference type="NCBI Taxonomy" id="428564"/>
    <lineage>
        <taxon>Eukaryota</taxon>
        <taxon>Metazoa</taxon>
        <taxon>Ecdysozoa</taxon>
        <taxon>Arthropoda</taxon>
        <taxon>Hexapoda</taxon>
        <taxon>Insecta</taxon>
        <taxon>Pterygota</taxon>
        <taxon>Neoptera</taxon>
        <taxon>Paraneoptera</taxon>
        <taxon>Hemiptera</taxon>
        <taxon>Sternorrhyncha</taxon>
        <taxon>Psylloidea</taxon>
        <taxon>Psyllidae</taxon>
        <taxon>Psyllinae</taxon>
        <taxon>Cacopsylla</taxon>
    </lineage>
</organism>
<name>A0A8D9E8H7_9HEMI</name>
<dbReference type="SUPFAM" id="SSF47459">
    <property type="entry name" value="HLH, helix-loop-helix DNA-binding domain"/>
    <property type="match status" value="1"/>
</dbReference>
<keyword evidence="3" id="KW-0804">Transcription</keyword>
<dbReference type="PANTHER" id="PTHR23349">
    <property type="entry name" value="BASIC HELIX-LOOP-HELIX TRANSCRIPTION FACTOR, TWIST"/>
    <property type="match status" value="1"/>
</dbReference>
<keyword evidence="4" id="KW-0539">Nucleus</keyword>
<dbReference type="EMBL" id="HBUF01436405">
    <property type="protein sequence ID" value="CAG6742515.1"/>
    <property type="molecule type" value="Transcribed_RNA"/>
</dbReference>
<feature type="region of interest" description="Disordered" evidence="5">
    <location>
        <begin position="1"/>
        <end position="37"/>
    </location>
</feature>
<evidence type="ECO:0000256" key="1">
    <source>
        <dbReference type="ARBA" id="ARBA00023015"/>
    </source>
</evidence>
<dbReference type="EMBL" id="HBUF01608431">
    <property type="protein sequence ID" value="CAG6778182.1"/>
    <property type="molecule type" value="Transcribed_RNA"/>
</dbReference>
<dbReference type="AlphaFoldDB" id="A0A8D9E8H7"/>
<sequence length="203" mass="22199">MKMNPANFADHSTHTGAPPGFWDLAGSSGPSNPGISGGPSVEYGPLWEHHSAGYHSELLAAGYPVTPELWASSSSVRPPCMIQQRFNGRLGGSSSNSSGGGGGGHSKKTRRRVATMAQRRAANIRERRRMFNLNEAFDKLRRKVPTFAYEKRLSRIETLRLAITYISFMSELLHGTPNGSTSGSPIYQMSQREYIPYTALVPT</sequence>
<evidence type="ECO:0000256" key="2">
    <source>
        <dbReference type="ARBA" id="ARBA00023125"/>
    </source>
</evidence>
<dbReference type="GO" id="GO:0000981">
    <property type="term" value="F:DNA-binding transcription factor activity, RNA polymerase II-specific"/>
    <property type="evidence" value="ECO:0007669"/>
    <property type="project" value="TreeGrafter"/>
</dbReference>
<dbReference type="EMBL" id="HBUF01107957">
    <property type="protein sequence ID" value="CAG6639589.1"/>
    <property type="molecule type" value="Transcribed_RNA"/>
</dbReference>
<keyword evidence="1" id="KW-0805">Transcription regulation</keyword>
<accession>A0A8D9E8H7</accession>